<protein>
    <submittedName>
        <fullName evidence="1">Virulence factor</fullName>
    </submittedName>
</protein>
<dbReference type="AlphaFoldDB" id="A0A7G2IU79"/>
<dbReference type="Proteomes" id="UP000019194">
    <property type="component" value="Unassembled WGS sequence"/>
</dbReference>
<proteinExistence type="predicted"/>
<accession>A0A7G2IU79</accession>
<dbReference type="Pfam" id="PF10139">
    <property type="entry name" value="Virul_Fac"/>
    <property type="match status" value="1"/>
</dbReference>
<comment type="caution">
    <text evidence="1">The sequence shown here is derived from an EMBL/GenBank/DDBJ whole genome shotgun (WGS) entry which is preliminary data.</text>
</comment>
<sequence>MKNPHDSEWPLRLRLLSEAELVQLFIAQFSALPDNRQVEKSIIEARLEKWQTLRQRHPVPGITAHDVAAIGRFWRSCVPANQQQIDDALWHQFATLLPALDLTTRQTPGHYCGENNQS</sequence>
<evidence type="ECO:0000313" key="2">
    <source>
        <dbReference type="Proteomes" id="UP000019194"/>
    </source>
</evidence>
<evidence type="ECO:0000313" key="1">
    <source>
        <dbReference type="EMBL" id="CDL40485.1"/>
    </source>
</evidence>
<organism evidence="1 2">
    <name type="scientific">Citrobacter freundii</name>
    <dbReference type="NCBI Taxonomy" id="546"/>
    <lineage>
        <taxon>Bacteria</taxon>
        <taxon>Pseudomonadati</taxon>
        <taxon>Pseudomonadota</taxon>
        <taxon>Gammaproteobacteria</taxon>
        <taxon>Enterobacterales</taxon>
        <taxon>Enterobacteriaceae</taxon>
        <taxon>Citrobacter</taxon>
        <taxon>Citrobacter freundii complex</taxon>
    </lineage>
</organism>
<dbReference type="InterPro" id="IPR017030">
    <property type="entry name" value="Vir_effector_SfrC"/>
</dbReference>
<dbReference type="EMBL" id="CBWP010000072">
    <property type="protein sequence ID" value="CDL40485.1"/>
    <property type="molecule type" value="Genomic_DNA"/>
</dbReference>
<reference evidence="1 2" key="1">
    <citation type="submission" date="2013-10" db="EMBL/GenBank/DDBJ databases">
        <title>Antibiotic resistance diversity of beta-lactamase producers in the General Hospital Vienna.</title>
        <authorList>
            <person name="Barisic I."/>
            <person name="Mitteregger D."/>
            <person name="Hirschl A.M."/>
            <person name="Noehammer C."/>
            <person name="Wiesinger-Mayr H."/>
        </authorList>
    </citation>
    <scope>NUCLEOTIDE SEQUENCE [LARGE SCALE GENOMIC DNA]</scope>
    <source>
        <strain evidence="1 2">ISC11</strain>
    </source>
</reference>
<name>A0A7G2IU79_CITFR</name>